<comment type="function">
    <text evidence="9">Probably acts as a heme chaperone, transferring heme to an unknown acceptor. Binds one molecule of heme per monomer, possibly covalently. Binds 1 [4Fe-4S] cluster. The cluster is coordinated with 3 cysteines and an exchangeable S-adenosyl-L-methionine.</text>
</comment>
<dbReference type="Gene3D" id="3.20.20.70">
    <property type="entry name" value="Aldolase class I"/>
    <property type="match status" value="1"/>
</dbReference>
<keyword evidence="6 9" id="KW-0408">Iron</keyword>
<organism evidence="11 12">
    <name type="scientific">[Ruminococcus] torques L2-14</name>
    <dbReference type="NCBI Taxonomy" id="657313"/>
    <lineage>
        <taxon>Bacteria</taxon>
        <taxon>Bacillati</taxon>
        <taxon>Bacillota</taxon>
        <taxon>Clostridia</taxon>
        <taxon>Lachnospirales</taxon>
        <taxon>Lachnospiraceae</taxon>
        <taxon>Mediterraneibacter</taxon>
    </lineage>
</organism>
<evidence type="ECO:0000313" key="11">
    <source>
        <dbReference type="EMBL" id="CBL27113.1"/>
    </source>
</evidence>
<dbReference type="STRING" id="33039.ERS852502_00528"/>
<dbReference type="Proteomes" id="UP000008956">
    <property type="component" value="Chromosome"/>
</dbReference>
<dbReference type="SFLD" id="SFLDG01082">
    <property type="entry name" value="B12-binding_domain_containing"/>
    <property type="match status" value="1"/>
</dbReference>
<dbReference type="RefSeq" id="WP_015529691.1">
    <property type="nucleotide sequence ID" value="NC_021015.1"/>
</dbReference>
<dbReference type="GO" id="GO:0004109">
    <property type="term" value="F:coproporphyrinogen oxidase activity"/>
    <property type="evidence" value="ECO:0007669"/>
    <property type="project" value="InterPro"/>
</dbReference>
<sequence length="385" mass="44214">MKKRNLELYLHIPFCVRKCNYCDFFSASGTEEEQAAYVSAMVQEIQSYQELSGEYEVQTIFLGGGTPSLLTPEQIEQIFNAIYHTFSVNENAEITMEMNPGTVDIEKLHAMKAAGVNRLSIGLQSAQNEELKMLGRIHTFEEFLETWKLIEQAGFKNRNIDLMSALPGQTIESYEDTLSKVLALEPEHISAYSLILEEGTVFYDWYEKGKLDRGAWKLPSEEEEYAMGELTILRLAEAGMYRYEISNYAKPGKECRHNLGYWDRVEYLGIGAGSSSLIKGERFDHIRDRKAYIEKIRNGESILIDREILSVESQMEEFMYLGLRKVEGVSRTDFQNCFGKNVDDVYGKILDKLEEEQLLEFSGDRIRLTHRGMDVSNCVLAEFLF</sequence>
<dbReference type="NCBIfam" id="TIGR00539">
    <property type="entry name" value="hemN_rel"/>
    <property type="match status" value="1"/>
</dbReference>
<reference evidence="11 12" key="2">
    <citation type="submission" date="2010-03" db="EMBL/GenBank/DDBJ databases">
        <authorList>
            <person name="Pajon A."/>
        </authorList>
    </citation>
    <scope>NUCLEOTIDE SEQUENCE [LARGE SCALE GENOMIC DNA]</scope>
    <source>
        <strain evidence="11 12">L2-14</strain>
    </source>
</reference>
<dbReference type="InterPro" id="IPR058240">
    <property type="entry name" value="rSAM_sf"/>
</dbReference>
<dbReference type="KEGG" id="rto:RTO_26510"/>
<evidence type="ECO:0000313" key="12">
    <source>
        <dbReference type="Proteomes" id="UP000008956"/>
    </source>
</evidence>
<evidence type="ECO:0000256" key="9">
    <source>
        <dbReference type="RuleBase" id="RU364116"/>
    </source>
</evidence>
<dbReference type="InterPro" id="IPR034505">
    <property type="entry name" value="Coproporphyrinogen-III_oxidase"/>
</dbReference>
<keyword evidence="9" id="KW-0004">4Fe-4S</keyword>
<dbReference type="GO" id="GO:0006779">
    <property type="term" value="P:porphyrin-containing compound biosynthetic process"/>
    <property type="evidence" value="ECO:0007669"/>
    <property type="project" value="InterPro"/>
</dbReference>
<comment type="similarity">
    <text evidence="1">Belongs to the anaerobic coproporphyrinogen-III oxidase family. HemW subfamily.</text>
</comment>
<dbReference type="GO" id="GO:0046872">
    <property type="term" value="F:metal ion binding"/>
    <property type="evidence" value="ECO:0007669"/>
    <property type="project" value="UniProtKB-UniRule"/>
</dbReference>
<dbReference type="CDD" id="cd01335">
    <property type="entry name" value="Radical_SAM"/>
    <property type="match status" value="1"/>
</dbReference>
<evidence type="ECO:0000256" key="5">
    <source>
        <dbReference type="ARBA" id="ARBA00022723"/>
    </source>
</evidence>
<dbReference type="InterPro" id="IPR010723">
    <property type="entry name" value="HemN_C"/>
</dbReference>
<dbReference type="SFLD" id="SFLDF00288">
    <property type="entry name" value="HemN-like__clustered_with_nucl"/>
    <property type="match status" value="1"/>
</dbReference>
<keyword evidence="9" id="KW-0963">Cytoplasm</keyword>
<dbReference type="SMART" id="SM00729">
    <property type="entry name" value="Elp3"/>
    <property type="match status" value="1"/>
</dbReference>
<evidence type="ECO:0000256" key="1">
    <source>
        <dbReference type="ARBA" id="ARBA00006100"/>
    </source>
</evidence>
<evidence type="ECO:0000259" key="10">
    <source>
        <dbReference type="PROSITE" id="PS51918"/>
    </source>
</evidence>
<dbReference type="SFLD" id="SFLDG01065">
    <property type="entry name" value="anaerobic_coproporphyrinogen-I"/>
    <property type="match status" value="1"/>
</dbReference>
<accession>D4LZA3</accession>
<dbReference type="Pfam" id="PF04055">
    <property type="entry name" value="Radical_SAM"/>
    <property type="match status" value="1"/>
</dbReference>
<keyword evidence="8 9" id="KW-0143">Chaperone</keyword>
<evidence type="ECO:0000256" key="7">
    <source>
        <dbReference type="ARBA" id="ARBA00023014"/>
    </source>
</evidence>
<dbReference type="PATRIC" id="fig|657313.3.peg.2532"/>
<dbReference type="HOGENOM" id="CLU_027579_2_2_9"/>
<dbReference type="PANTHER" id="PTHR13932">
    <property type="entry name" value="COPROPORPHYRINIGEN III OXIDASE"/>
    <property type="match status" value="1"/>
</dbReference>
<keyword evidence="3 9" id="KW-0349">Heme</keyword>
<reference evidence="11 12" key="1">
    <citation type="submission" date="2010-03" db="EMBL/GenBank/DDBJ databases">
        <title>The genome sequence of Ruminococcus torques L2-14.</title>
        <authorList>
            <consortium name="metaHIT consortium -- http://www.metahit.eu/"/>
            <person name="Pajon A."/>
            <person name="Turner K."/>
            <person name="Parkhill J."/>
            <person name="Duncan S."/>
            <person name="Flint H."/>
        </authorList>
    </citation>
    <scope>NUCLEOTIDE SEQUENCE [LARGE SCALE GENOMIC DNA]</scope>
    <source>
        <strain evidence="11 12">L2-14</strain>
    </source>
</reference>
<dbReference type="SFLD" id="SFLDF00562">
    <property type="entry name" value="HemN-like__clustered_with_heat"/>
    <property type="match status" value="1"/>
</dbReference>
<evidence type="ECO:0000256" key="4">
    <source>
        <dbReference type="ARBA" id="ARBA00022691"/>
    </source>
</evidence>
<dbReference type="InterPro" id="IPR004559">
    <property type="entry name" value="HemW-like"/>
</dbReference>
<dbReference type="AlphaFoldDB" id="D4LZA3"/>
<dbReference type="InterPro" id="IPR007197">
    <property type="entry name" value="rSAM"/>
</dbReference>
<proteinExistence type="inferred from homology"/>
<dbReference type="PANTHER" id="PTHR13932:SF5">
    <property type="entry name" value="RADICAL S-ADENOSYL METHIONINE DOMAIN-CONTAINING PROTEIN 1, MITOCHONDRIAL"/>
    <property type="match status" value="1"/>
</dbReference>
<keyword evidence="11" id="KW-0560">Oxidoreductase</keyword>
<dbReference type="InterPro" id="IPR013785">
    <property type="entry name" value="Aldolase_TIM"/>
</dbReference>
<dbReference type="PROSITE" id="PS51918">
    <property type="entry name" value="RADICAL_SAM"/>
    <property type="match status" value="1"/>
</dbReference>
<dbReference type="EMBL" id="FP929055">
    <property type="protein sequence ID" value="CBL27113.1"/>
    <property type="molecule type" value="Genomic_DNA"/>
</dbReference>
<evidence type="ECO:0000256" key="3">
    <source>
        <dbReference type="ARBA" id="ARBA00022617"/>
    </source>
</evidence>
<protein>
    <recommendedName>
        <fullName evidence="2 9">Heme chaperone HemW</fullName>
    </recommendedName>
</protein>
<dbReference type="InterPro" id="IPR006638">
    <property type="entry name" value="Elp3/MiaA/NifB-like_rSAM"/>
</dbReference>
<feature type="domain" description="Radical SAM core" evidence="10">
    <location>
        <begin position="1"/>
        <end position="236"/>
    </location>
</feature>
<dbReference type="SFLD" id="SFLDS00029">
    <property type="entry name" value="Radical_SAM"/>
    <property type="match status" value="1"/>
</dbReference>
<keyword evidence="4 9" id="KW-0949">S-adenosyl-L-methionine</keyword>
<evidence type="ECO:0000256" key="2">
    <source>
        <dbReference type="ARBA" id="ARBA00017228"/>
    </source>
</evidence>
<keyword evidence="7 9" id="KW-0411">Iron-sulfur</keyword>
<dbReference type="GO" id="GO:0005737">
    <property type="term" value="C:cytoplasm"/>
    <property type="evidence" value="ECO:0007669"/>
    <property type="project" value="UniProtKB-SubCell"/>
</dbReference>
<name>D4LZA3_9FIRM</name>
<dbReference type="SUPFAM" id="SSF102114">
    <property type="entry name" value="Radical SAM enzymes"/>
    <property type="match status" value="1"/>
</dbReference>
<dbReference type="Pfam" id="PF06969">
    <property type="entry name" value="HemN_C"/>
    <property type="match status" value="1"/>
</dbReference>
<evidence type="ECO:0000256" key="8">
    <source>
        <dbReference type="ARBA" id="ARBA00023186"/>
    </source>
</evidence>
<gene>
    <name evidence="11" type="ORF">RTO_26510</name>
</gene>
<dbReference type="GO" id="GO:0051539">
    <property type="term" value="F:4 iron, 4 sulfur cluster binding"/>
    <property type="evidence" value="ECO:0007669"/>
    <property type="project" value="UniProtKB-UniRule"/>
</dbReference>
<keyword evidence="5 9" id="KW-0479">Metal-binding</keyword>
<comment type="subcellular location">
    <subcellularLocation>
        <location evidence="9">Cytoplasm</location>
    </subcellularLocation>
</comment>
<evidence type="ECO:0000256" key="6">
    <source>
        <dbReference type="ARBA" id="ARBA00023004"/>
    </source>
</evidence>